<name>A0A401GUK3_9APHY</name>
<comment type="subcellular location">
    <subcellularLocation>
        <location evidence="1 10">Endoplasmic reticulum membrane</location>
        <topology evidence="1 10">Multi-pass membrane protein</topology>
    </subcellularLocation>
</comment>
<sequence>MAQDFSLSVALASASTLVLLQFFSRIFTFLLNQALVRLVSPQAFGTAAIQFELLLSTILFLSREGVRGALLRATPSSDATPDKPADQHSEVLAANISLLPVLLGIPAAILITVFYTVTASVSTVSQPHFRLSVTIYVCAALLELLSEPLYIRAQNQLRFDVRAKAEGLAVALKSVVAFAVLIAASADWALVAFAMGQAVYGLTIYLSYLKTYRGYSLWPRKVTTVVHGNSKTMYFDPSLLHLARAMTGQSVIKHFLTEGDKFLVSRLSPLADQGGYAMASNYGSLVARIILQPIEETSRMFFSKTLAAKNKEALETASSMLFSLLLMFTHLFLMLVTFGPPYLQLAASLLLPPRYLDTSAPIILHTYIYYIPIMAYNGILEAFFASACSPADLHAQSRWMFVFSVGFVVAAVGFAKGLGMGDAGLVWANIANLLCRAVYAWLFVQRVFREENSAHLVSWRKAAPPAAVLAVFVMSAAITRWSEVRHSDLPVSVGAQIGHISVGVACLVGCLSTWWVI</sequence>
<evidence type="ECO:0000256" key="6">
    <source>
        <dbReference type="ARBA" id="ARBA00022989"/>
    </source>
</evidence>
<dbReference type="PANTHER" id="PTHR13117">
    <property type="entry name" value="ENDOPLASMIC RETICULUM MULTISPAN TRANSMEMBRANE PROTEIN-RELATED"/>
    <property type="match status" value="1"/>
</dbReference>
<feature type="transmembrane region" description="Helical" evidence="10">
    <location>
        <begin position="321"/>
        <end position="342"/>
    </location>
</feature>
<dbReference type="GO" id="GO:0034203">
    <property type="term" value="P:glycolipid translocation"/>
    <property type="evidence" value="ECO:0007669"/>
    <property type="project" value="TreeGrafter"/>
</dbReference>
<proteinExistence type="inferred from homology"/>
<evidence type="ECO:0000313" key="11">
    <source>
        <dbReference type="EMBL" id="GBE85863.1"/>
    </source>
</evidence>
<evidence type="ECO:0000256" key="4">
    <source>
        <dbReference type="ARBA" id="ARBA00022692"/>
    </source>
</evidence>
<dbReference type="InParanoid" id="A0A401GUK3"/>
<keyword evidence="7 10" id="KW-0472">Membrane</keyword>
<evidence type="ECO:0000256" key="2">
    <source>
        <dbReference type="ARBA" id="ARBA00004922"/>
    </source>
</evidence>
<evidence type="ECO:0000256" key="9">
    <source>
        <dbReference type="ARBA" id="ARBA00045912"/>
    </source>
</evidence>
<feature type="transmembrane region" description="Helical" evidence="10">
    <location>
        <begin position="399"/>
        <end position="418"/>
    </location>
</feature>
<feature type="transmembrane region" description="Helical" evidence="10">
    <location>
        <begin position="92"/>
        <end position="117"/>
    </location>
</feature>
<feature type="transmembrane region" description="Helical" evidence="10">
    <location>
        <begin position="424"/>
        <end position="442"/>
    </location>
</feature>
<dbReference type="OrthoDB" id="9979195at2759"/>
<dbReference type="RefSeq" id="XP_027616776.1">
    <property type="nucleotide sequence ID" value="XM_027760975.1"/>
</dbReference>
<dbReference type="InterPro" id="IPR007594">
    <property type="entry name" value="RFT1"/>
</dbReference>
<evidence type="ECO:0000256" key="3">
    <source>
        <dbReference type="ARBA" id="ARBA00010288"/>
    </source>
</evidence>
<dbReference type="GO" id="GO:0006488">
    <property type="term" value="P:dolichol-linked oligosaccharide biosynthetic process"/>
    <property type="evidence" value="ECO:0007669"/>
    <property type="project" value="InterPro"/>
</dbReference>
<dbReference type="STRING" id="139825.A0A401GUK3"/>
<feature type="transmembrane region" description="Helical" evidence="10">
    <location>
        <begin position="43"/>
        <end position="62"/>
    </location>
</feature>
<feature type="transmembrane region" description="Helical" evidence="10">
    <location>
        <begin position="362"/>
        <end position="387"/>
    </location>
</feature>
<keyword evidence="6 10" id="KW-1133">Transmembrane helix</keyword>
<evidence type="ECO:0000256" key="8">
    <source>
        <dbReference type="ARBA" id="ARBA00044793"/>
    </source>
</evidence>
<dbReference type="GeneID" id="38782780"/>
<dbReference type="Pfam" id="PF04506">
    <property type="entry name" value="Rft-1"/>
    <property type="match status" value="1"/>
</dbReference>
<dbReference type="GO" id="GO:0005789">
    <property type="term" value="C:endoplasmic reticulum membrane"/>
    <property type="evidence" value="ECO:0007669"/>
    <property type="project" value="UniProtKB-SubCell"/>
</dbReference>
<keyword evidence="5 10" id="KW-0256">Endoplasmic reticulum</keyword>
<dbReference type="AlphaFoldDB" id="A0A401GUK3"/>
<keyword evidence="10" id="KW-0813">Transport</keyword>
<dbReference type="Proteomes" id="UP000287166">
    <property type="component" value="Unassembled WGS sequence"/>
</dbReference>
<dbReference type="PANTHER" id="PTHR13117:SF5">
    <property type="entry name" value="PROTEIN RFT1 HOMOLOG"/>
    <property type="match status" value="1"/>
</dbReference>
<evidence type="ECO:0000256" key="1">
    <source>
        <dbReference type="ARBA" id="ARBA00004477"/>
    </source>
</evidence>
<keyword evidence="4 10" id="KW-0812">Transmembrane</keyword>
<feature type="transmembrane region" description="Helical" evidence="10">
    <location>
        <begin position="462"/>
        <end position="481"/>
    </location>
</feature>
<accession>A0A401GUK3</accession>
<evidence type="ECO:0000256" key="7">
    <source>
        <dbReference type="ARBA" id="ARBA00023136"/>
    </source>
</evidence>
<feature type="transmembrane region" description="Helical" evidence="10">
    <location>
        <begin position="190"/>
        <end position="209"/>
    </location>
</feature>
<feature type="transmembrane region" description="Helical" evidence="10">
    <location>
        <begin position="167"/>
        <end position="184"/>
    </location>
</feature>
<keyword evidence="12" id="KW-1185">Reference proteome</keyword>
<comment type="function">
    <text evidence="9 10">Intramembrane glycolipid transporter that operates in the biosynthetic pathway of dolichol-linked oligosaccharides, the glycan precursors employed in protein asparagine (N)-glycosylation. The sequential addition of sugars to dolichol pyrophosphate produces dolichol-linked oligosaccharides containing fourteen sugars, including two GlcNAcs, nine mannoses and three glucoses. Once assembled, the oligosaccharide is transferred from the lipid to nascent proteins by oligosaccharyltransferases. The assembly of dolichol-linked oligosaccharides begins on the cytosolic side of the endoplasmic reticulum membrane and finishes in its lumen. RFT1 could mediate the translocation of the cytosolically oriented intermediate DolPP-GlcNAc2Man5, produced by ALG11, into the ER lumen where dolichol-linked oligosaccharides assembly continues. However, the intramembrane lipid transporter activity could not be confirmed in vitro.</text>
</comment>
<comment type="pathway">
    <text evidence="2">Protein modification; protein glycosylation.</text>
</comment>
<evidence type="ECO:0000256" key="10">
    <source>
        <dbReference type="RuleBase" id="RU365067"/>
    </source>
</evidence>
<feature type="transmembrane region" description="Helical" evidence="10">
    <location>
        <begin position="7"/>
        <end position="31"/>
    </location>
</feature>
<feature type="transmembrane region" description="Helical" evidence="10">
    <location>
        <begin position="493"/>
        <end position="516"/>
    </location>
</feature>
<evidence type="ECO:0000256" key="5">
    <source>
        <dbReference type="ARBA" id="ARBA00022824"/>
    </source>
</evidence>
<gene>
    <name evidence="11" type="ORF">SCP_0803850</name>
</gene>
<dbReference type="EMBL" id="BFAD01000008">
    <property type="protein sequence ID" value="GBE85863.1"/>
    <property type="molecule type" value="Genomic_DNA"/>
</dbReference>
<reference evidence="11 12" key="1">
    <citation type="journal article" date="2018" name="Sci. Rep.">
        <title>Genome sequence of the cauliflower mushroom Sparassis crispa (Hanabiratake) and its association with beneficial usage.</title>
        <authorList>
            <person name="Kiyama R."/>
            <person name="Furutani Y."/>
            <person name="Kawaguchi K."/>
            <person name="Nakanishi T."/>
        </authorList>
    </citation>
    <scope>NUCLEOTIDE SEQUENCE [LARGE SCALE GENOMIC DNA]</scope>
</reference>
<evidence type="ECO:0000313" key="12">
    <source>
        <dbReference type="Proteomes" id="UP000287166"/>
    </source>
</evidence>
<feature type="transmembrane region" description="Helical" evidence="10">
    <location>
        <begin position="129"/>
        <end position="146"/>
    </location>
</feature>
<comment type="similarity">
    <text evidence="3 10">Belongs to the RFT1 family.</text>
</comment>
<dbReference type="FunCoup" id="A0A401GUK3">
    <property type="interactions" value="332"/>
</dbReference>
<comment type="caution">
    <text evidence="11">The sequence shown here is derived from an EMBL/GenBank/DDBJ whole genome shotgun (WGS) entry which is preliminary data.</text>
</comment>
<protein>
    <recommendedName>
        <fullName evidence="8 10">Man(5)GlcNAc(2)-PP-dolichol translocation protein RFT1</fullName>
    </recommendedName>
</protein>
<organism evidence="11 12">
    <name type="scientific">Sparassis crispa</name>
    <dbReference type="NCBI Taxonomy" id="139825"/>
    <lineage>
        <taxon>Eukaryota</taxon>
        <taxon>Fungi</taxon>
        <taxon>Dikarya</taxon>
        <taxon>Basidiomycota</taxon>
        <taxon>Agaricomycotina</taxon>
        <taxon>Agaricomycetes</taxon>
        <taxon>Polyporales</taxon>
        <taxon>Sparassidaceae</taxon>
        <taxon>Sparassis</taxon>
    </lineage>
</organism>